<comment type="caution">
    <text evidence="5">The sequence shown here is derived from an EMBL/GenBank/DDBJ whole genome shotgun (WGS) entry which is preliminary data.</text>
</comment>
<evidence type="ECO:0000256" key="2">
    <source>
        <dbReference type="ARBA" id="ARBA00023034"/>
    </source>
</evidence>
<dbReference type="RefSeq" id="WP_197662528.1">
    <property type="nucleotide sequence ID" value="NZ_JAEAGR010000019.1"/>
</dbReference>
<dbReference type="EMBL" id="JAEAGR010000019">
    <property type="protein sequence ID" value="MBH1942274.1"/>
    <property type="molecule type" value="Genomic_DNA"/>
</dbReference>
<keyword evidence="3" id="KW-0446">Lipid-binding</keyword>
<evidence type="ECO:0000313" key="6">
    <source>
        <dbReference type="Proteomes" id="UP000623269"/>
    </source>
</evidence>
<dbReference type="Gene3D" id="1.10.3630.10">
    <property type="entry name" value="yeast vps74-n-term truncation variant domain like"/>
    <property type="match status" value="1"/>
</dbReference>
<protein>
    <submittedName>
        <fullName evidence="5">GPP34 family phosphoprotein</fullName>
    </submittedName>
</protein>
<dbReference type="Pfam" id="PF05719">
    <property type="entry name" value="GPP34"/>
    <property type="match status" value="1"/>
</dbReference>
<dbReference type="GO" id="GO:0012505">
    <property type="term" value="C:endomembrane system"/>
    <property type="evidence" value="ECO:0007669"/>
    <property type="project" value="UniProtKB-ARBA"/>
</dbReference>
<evidence type="ECO:0000256" key="4">
    <source>
        <dbReference type="ARBA" id="ARBA00023136"/>
    </source>
</evidence>
<evidence type="ECO:0000313" key="5">
    <source>
        <dbReference type="EMBL" id="MBH1942274.1"/>
    </source>
</evidence>
<organism evidence="5 6">
    <name type="scientific">Mobilitalea sibirica</name>
    <dbReference type="NCBI Taxonomy" id="1462919"/>
    <lineage>
        <taxon>Bacteria</taxon>
        <taxon>Bacillati</taxon>
        <taxon>Bacillota</taxon>
        <taxon>Clostridia</taxon>
        <taxon>Lachnospirales</taxon>
        <taxon>Lachnospiraceae</taxon>
        <taxon>Mobilitalea</taxon>
    </lineage>
</organism>
<reference evidence="5" key="1">
    <citation type="submission" date="2020-12" db="EMBL/GenBank/DDBJ databases">
        <title>M. sibirica DSM 26468T genome.</title>
        <authorList>
            <person name="Thieme N."/>
            <person name="Rettenmaier R."/>
            <person name="Zverlov V."/>
            <person name="Liebl W."/>
        </authorList>
    </citation>
    <scope>NUCLEOTIDE SEQUENCE</scope>
    <source>
        <strain evidence="5">DSM 26468</strain>
    </source>
</reference>
<evidence type="ECO:0000256" key="3">
    <source>
        <dbReference type="ARBA" id="ARBA00023121"/>
    </source>
</evidence>
<gene>
    <name evidence="5" type="ORF">I5677_15340</name>
</gene>
<dbReference type="Proteomes" id="UP000623269">
    <property type="component" value="Unassembled WGS sequence"/>
</dbReference>
<keyword evidence="6" id="KW-1185">Reference proteome</keyword>
<dbReference type="InterPro" id="IPR038261">
    <property type="entry name" value="GPP34-like_sf"/>
</dbReference>
<keyword evidence="4" id="KW-0472">Membrane</keyword>
<dbReference type="InterPro" id="IPR008628">
    <property type="entry name" value="GPP34-like"/>
</dbReference>
<keyword evidence="2" id="KW-0333">Golgi apparatus</keyword>
<accession>A0A8J7HEH2</accession>
<name>A0A8J7HEH2_9FIRM</name>
<comment type="subcellular location">
    <subcellularLocation>
        <location evidence="1">Golgi apparatus membrane</location>
        <topology evidence="1">Peripheral membrane protein</topology>
        <orientation evidence="1">Cytoplasmic side</orientation>
    </subcellularLocation>
</comment>
<dbReference type="GO" id="GO:0005737">
    <property type="term" value="C:cytoplasm"/>
    <property type="evidence" value="ECO:0007669"/>
    <property type="project" value="UniProtKB-ARBA"/>
</dbReference>
<evidence type="ECO:0000256" key="1">
    <source>
        <dbReference type="ARBA" id="ARBA00004255"/>
    </source>
</evidence>
<proteinExistence type="predicted"/>
<dbReference type="GO" id="GO:0070273">
    <property type="term" value="F:phosphatidylinositol-4-phosphate binding"/>
    <property type="evidence" value="ECO:0007669"/>
    <property type="project" value="InterPro"/>
</dbReference>
<dbReference type="AlphaFoldDB" id="A0A8J7HEH2"/>
<sequence length="227" mass="26196">MIVKGIDLSITEEFVFMELIGKKLVKKPKIKIGNSKLYTMVSIIIELVLMDHIKIDENSQLIMKNPKLTGIQYYDDVLDKIKSKKTRSIRSWMEYFYTHTKLRNNIFNAVVDSIIKKQAIEVIGSSSKKDYSDYMNIGDMMIQKIRAELLEEGNIDENTMYLVLLMDSNKMLTSYFSDYEYKSLVEKMEMVYESKATDTFKIIKKAMKDIEALSAITVIGDLISSIG</sequence>